<keyword evidence="3 5" id="KW-0949">S-adenosyl-L-methionine</keyword>
<sequence length="338" mass="38063">METREFEYYLPPHLIAQTPIEPRDASRLLILNKSERLIEEGVFGGLTKYISSGDVLVLNDSRVIPARLSGKLPSGGKVEVFLLKSVGDGFWETLVKPGKKLNPGKIILFGEIKAEIVDRTVFGGRIVKFPDDRVVDEVQEKYGFMPLPPYIKEPLLNQERYQTVFAEKNGSTAAPTAALHFTHRLLEELKNKGVEIVYITLHMGLTSFRPIKEDLIEEHKMEKEYYSVPITTAHKIKEAREKGNKIFACGTDAVRTLETTALSDRTVQAGEGFSELFITPGYQFKVVDALITNLHLPKSSHLVLVSAFAGRDFVFKAYDYAINNNFRFYSFGDVTLVI</sequence>
<dbReference type="GO" id="GO:0005737">
    <property type="term" value="C:cytoplasm"/>
    <property type="evidence" value="ECO:0007669"/>
    <property type="project" value="UniProtKB-SubCell"/>
</dbReference>
<evidence type="ECO:0000313" key="7">
    <source>
        <dbReference type="Proteomes" id="UP000811545"/>
    </source>
</evidence>
<gene>
    <name evidence="5 6" type="primary">queA</name>
    <name evidence="6" type="ORF">DDT42_01221</name>
</gene>
<evidence type="ECO:0000256" key="3">
    <source>
        <dbReference type="ARBA" id="ARBA00022691"/>
    </source>
</evidence>
<proteinExistence type="inferred from homology"/>
<dbReference type="NCBIfam" id="NF001140">
    <property type="entry name" value="PRK00147.1"/>
    <property type="match status" value="1"/>
</dbReference>
<comment type="function">
    <text evidence="5">Transfers and isomerizes the ribose moiety from AdoMet to the 7-aminomethyl group of 7-deazaguanine (preQ1-tRNA) to give epoxyqueuosine (oQ-tRNA).</text>
</comment>
<dbReference type="InterPro" id="IPR036100">
    <property type="entry name" value="QueA_sf"/>
</dbReference>
<organism evidence="6 7">
    <name type="scientific">Psychracetigena formicireducens</name>
    <dbReference type="NCBI Taxonomy" id="2986056"/>
    <lineage>
        <taxon>Bacteria</taxon>
        <taxon>Bacillati</taxon>
        <taxon>Candidatus Lithacetigenota</taxon>
        <taxon>Candidatus Psychracetigena</taxon>
    </lineage>
</organism>
<dbReference type="SUPFAM" id="SSF111337">
    <property type="entry name" value="QueA-like"/>
    <property type="match status" value="1"/>
</dbReference>
<dbReference type="AlphaFoldDB" id="A0A9E2F6H2"/>
<comment type="catalytic activity">
    <reaction evidence="5">
        <text>7-aminomethyl-7-carbaguanosine(34) in tRNA + S-adenosyl-L-methionine = epoxyqueuosine(34) in tRNA + adenine + L-methionine + 2 H(+)</text>
        <dbReference type="Rhea" id="RHEA:32155"/>
        <dbReference type="Rhea" id="RHEA-COMP:10342"/>
        <dbReference type="Rhea" id="RHEA-COMP:18582"/>
        <dbReference type="ChEBI" id="CHEBI:15378"/>
        <dbReference type="ChEBI" id="CHEBI:16708"/>
        <dbReference type="ChEBI" id="CHEBI:57844"/>
        <dbReference type="ChEBI" id="CHEBI:59789"/>
        <dbReference type="ChEBI" id="CHEBI:82833"/>
        <dbReference type="ChEBI" id="CHEBI:194443"/>
        <dbReference type="EC" id="2.4.99.17"/>
    </reaction>
</comment>
<dbReference type="Proteomes" id="UP000811545">
    <property type="component" value="Unassembled WGS sequence"/>
</dbReference>
<dbReference type="InterPro" id="IPR042118">
    <property type="entry name" value="QueA_dom1"/>
</dbReference>
<keyword evidence="4 5" id="KW-0671">Queuosine biosynthesis</keyword>
<evidence type="ECO:0000256" key="2">
    <source>
        <dbReference type="ARBA" id="ARBA00022679"/>
    </source>
</evidence>
<comment type="similarity">
    <text evidence="5">Belongs to the QueA family.</text>
</comment>
<dbReference type="PANTHER" id="PTHR30307">
    <property type="entry name" value="S-ADENOSYLMETHIONINE:TRNA RIBOSYLTRANSFERASE-ISOMERASE"/>
    <property type="match status" value="1"/>
</dbReference>
<dbReference type="Gene3D" id="3.40.1780.10">
    <property type="entry name" value="QueA-like"/>
    <property type="match status" value="2"/>
</dbReference>
<dbReference type="Pfam" id="PF02547">
    <property type="entry name" value="Queuosine_synth"/>
    <property type="match status" value="1"/>
</dbReference>
<reference evidence="6 7" key="1">
    <citation type="journal article" date="2021" name="bioRxiv">
        <title>Unique metabolic strategies in Hadean analogues reveal hints for primordial physiology.</title>
        <authorList>
            <person name="Nobu M.K."/>
            <person name="Nakai R."/>
            <person name="Tamazawa S."/>
            <person name="Mori H."/>
            <person name="Toyoda A."/>
            <person name="Ijiri A."/>
            <person name="Suzuki S."/>
            <person name="Kurokawa K."/>
            <person name="Kamagata Y."/>
            <person name="Tamaki H."/>
        </authorList>
    </citation>
    <scope>NUCLEOTIDE SEQUENCE [LARGE SCALE GENOMIC DNA]</scope>
    <source>
        <strain evidence="6">BS525</strain>
    </source>
</reference>
<evidence type="ECO:0000256" key="1">
    <source>
        <dbReference type="ARBA" id="ARBA00022490"/>
    </source>
</evidence>
<evidence type="ECO:0000256" key="5">
    <source>
        <dbReference type="HAMAP-Rule" id="MF_00113"/>
    </source>
</evidence>
<name>A0A9E2F6H2_PSYF1</name>
<comment type="pathway">
    <text evidence="5">tRNA modification; tRNA-queuosine biosynthesis.</text>
</comment>
<keyword evidence="6" id="KW-0328">Glycosyltransferase</keyword>
<dbReference type="EC" id="2.4.99.17" evidence="5"/>
<dbReference type="EMBL" id="QLTW01000079">
    <property type="protein sequence ID" value="MBT9145350.1"/>
    <property type="molecule type" value="Genomic_DNA"/>
</dbReference>
<keyword evidence="1 5" id="KW-0963">Cytoplasm</keyword>
<dbReference type="GO" id="GO:0051075">
    <property type="term" value="F:S-adenosylmethionine:tRNA ribosyltransferase-isomerase activity"/>
    <property type="evidence" value="ECO:0007669"/>
    <property type="project" value="UniProtKB-EC"/>
</dbReference>
<protein>
    <recommendedName>
        <fullName evidence="5">S-adenosylmethionine:tRNA ribosyltransferase-isomerase</fullName>
        <ecNumber evidence="5">2.4.99.17</ecNumber>
    </recommendedName>
    <alternativeName>
        <fullName evidence="5">Queuosine biosynthesis protein QueA</fullName>
    </alternativeName>
</protein>
<dbReference type="InterPro" id="IPR003699">
    <property type="entry name" value="QueA"/>
</dbReference>
<comment type="subunit">
    <text evidence="5">Monomer.</text>
</comment>
<keyword evidence="2 5" id="KW-0808">Transferase</keyword>
<evidence type="ECO:0000313" key="6">
    <source>
        <dbReference type="EMBL" id="MBT9145350.1"/>
    </source>
</evidence>
<accession>A0A9E2F6H2</accession>
<dbReference type="GO" id="GO:0008616">
    <property type="term" value="P:tRNA queuosine(34) biosynthetic process"/>
    <property type="evidence" value="ECO:0007669"/>
    <property type="project" value="UniProtKB-UniRule"/>
</dbReference>
<dbReference type="InterPro" id="IPR042119">
    <property type="entry name" value="QueA_dom2"/>
</dbReference>
<dbReference type="NCBIfam" id="TIGR00113">
    <property type="entry name" value="queA"/>
    <property type="match status" value="1"/>
</dbReference>
<dbReference type="FunFam" id="2.40.10.240:FF:000002">
    <property type="entry name" value="S-adenosylmethionine:tRNA ribosyltransferase-isomerase"/>
    <property type="match status" value="1"/>
</dbReference>
<dbReference type="HAMAP" id="MF_00113">
    <property type="entry name" value="QueA"/>
    <property type="match status" value="1"/>
</dbReference>
<evidence type="ECO:0000256" key="4">
    <source>
        <dbReference type="ARBA" id="ARBA00022785"/>
    </source>
</evidence>
<dbReference type="Gene3D" id="2.40.10.240">
    <property type="entry name" value="QueA-like"/>
    <property type="match status" value="1"/>
</dbReference>
<comment type="subcellular location">
    <subcellularLocation>
        <location evidence="5">Cytoplasm</location>
    </subcellularLocation>
</comment>
<comment type="caution">
    <text evidence="6">The sequence shown here is derived from an EMBL/GenBank/DDBJ whole genome shotgun (WGS) entry which is preliminary data.</text>
</comment>
<dbReference type="PANTHER" id="PTHR30307:SF0">
    <property type="entry name" value="S-ADENOSYLMETHIONINE:TRNA RIBOSYLTRANSFERASE-ISOMERASE"/>
    <property type="match status" value="1"/>
</dbReference>